<proteinExistence type="predicted"/>
<dbReference type="GO" id="GO:0004222">
    <property type="term" value="F:metalloendopeptidase activity"/>
    <property type="evidence" value="ECO:0007669"/>
    <property type="project" value="TreeGrafter"/>
</dbReference>
<evidence type="ECO:0000313" key="3">
    <source>
        <dbReference type="EMBL" id="GEO39679.1"/>
    </source>
</evidence>
<evidence type="ECO:0000256" key="1">
    <source>
        <dbReference type="ARBA" id="ARBA00022729"/>
    </source>
</evidence>
<evidence type="ECO:0000259" key="2">
    <source>
        <dbReference type="Pfam" id="PF01551"/>
    </source>
</evidence>
<dbReference type="Gene3D" id="2.70.70.10">
    <property type="entry name" value="Glucose Permease (Domain IIA)"/>
    <property type="match status" value="1"/>
</dbReference>
<dbReference type="AlphaFoldDB" id="A0A512DT74"/>
<dbReference type="InterPro" id="IPR016047">
    <property type="entry name" value="M23ase_b-sheet_dom"/>
</dbReference>
<evidence type="ECO:0000313" key="4">
    <source>
        <dbReference type="Proteomes" id="UP000321523"/>
    </source>
</evidence>
<accession>A0A512DT74</accession>
<gene>
    <name evidence="3" type="ORF">SAE02_38270</name>
</gene>
<dbReference type="Proteomes" id="UP000321523">
    <property type="component" value="Unassembled WGS sequence"/>
</dbReference>
<comment type="caution">
    <text evidence="3">The sequence shown here is derived from an EMBL/GenBank/DDBJ whole genome shotgun (WGS) entry which is preliminary data.</text>
</comment>
<dbReference type="SUPFAM" id="SSF51261">
    <property type="entry name" value="Duplicated hybrid motif"/>
    <property type="match status" value="1"/>
</dbReference>
<sequence length="341" mass="35933">MGFSVVSWSFRVVPKSVPSLGAAVLVLGVFPAAAGDLKLALPVACEIGRDCFVQNFFDHDPGPDRRDYACGRLSYDGHPGTDFRVADLPAMMRGVTVVAAAGGIVKGVRDGMPDVGLAGTSREALKGKDAGNGVVIDHGDGWETQYSHLLKGSVTARPGQVVEVGTPLGRIGMSGAADFPHVDFSVRHEGEEIDPFTGTGSAVACGETGRTLWRAEALAALEYQSTGGLVSGFATGPAASEEARKGAYAQESLRDPPALVFWADVFGVQAGDEQRISIAAPGGKVIHENVSRLKSSNVSWFAFTGRKRPAEGWQTGKYQGTYTLLRNGVLVARLEDTVEVQ</sequence>
<dbReference type="InterPro" id="IPR050570">
    <property type="entry name" value="Cell_wall_metabolism_enzyme"/>
</dbReference>
<dbReference type="InterPro" id="IPR011055">
    <property type="entry name" value="Dup_hybrid_motif"/>
</dbReference>
<name>A0A512DT74_9PROT</name>
<dbReference type="PANTHER" id="PTHR21666:SF289">
    <property type="entry name" value="L-ALA--D-GLU ENDOPEPTIDASE"/>
    <property type="match status" value="1"/>
</dbReference>
<dbReference type="PANTHER" id="PTHR21666">
    <property type="entry name" value="PEPTIDASE-RELATED"/>
    <property type="match status" value="1"/>
</dbReference>
<dbReference type="RefSeq" id="WP_084720771.1">
    <property type="nucleotide sequence ID" value="NZ_BJYZ01000018.1"/>
</dbReference>
<keyword evidence="4" id="KW-1185">Reference proteome</keyword>
<dbReference type="Pfam" id="PF01551">
    <property type="entry name" value="Peptidase_M23"/>
    <property type="match status" value="1"/>
</dbReference>
<keyword evidence="1" id="KW-0732">Signal</keyword>
<dbReference type="OrthoDB" id="5489603at2"/>
<dbReference type="EMBL" id="BJYZ01000018">
    <property type="protein sequence ID" value="GEO39679.1"/>
    <property type="molecule type" value="Genomic_DNA"/>
</dbReference>
<protein>
    <submittedName>
        <fullName evidence="3">Peptidase M23</fullName>
    </submittedName>
</protein>
<organism evidence="3 4">
    <name type="scientific">Skermanella aerolata</name>
    <dbReference type="NCBI Taxonomy" id="393310"/>
    <lineage>
        <taxon>Bacteria</taxon>
        <taxon>Pseudomonadati</taxon>
        <taxon>Pseudomonadota</taxon>
        <taxon>Alphaproteobacteria</taxon>
        <taxon>Rhodospirillales</taxon>
        <taxon>Azospirillaceae</taxon>
        <taxon>Skermanella</taxon>
    </lineage>
</organism>
<feature type="domain" description="M23ase beta-sheet core" evidence="2">
    <location>
        <begin position="91"/>
        <end position="195"/>
    </location>
</feature>
<dbReference type="CDD" id="cd12797">
    <property type="entry name" value="M23_peptidase"/>
    <property type="match status" value="1"/>
</dbReference>
<reference evidence="3 4" key="1">
    <citation type="submission" date="2019-07" db="EMBL/GenBank/DDBJ databases">
        <title>Whole genome shotgun sequence of Skermanella aerolata NBRC 106429.</title>
        <authorList>
            <person name="Hosoyama A."/>
            <person name="Uohara A."/>
            <person name="Ohji S."/>
            <person name="Ichikawa N."/>
        </authorList>
    </citation>
    <scope>NUCLEOTIDE SEQUENCE [LARGE SCALE GENOMIC DNA]</scope>
    <source>
        <strain evidence="3 4">NBRC 106429</strain>
    </source>
</reference>